<dbReference type="GeneID" id="20347028"/>
<dbReference type="EnsemblFungi" id="EJT76653">
    <property type="protein sequence ID" value="EJT76653"/>
    <property type="gene ID" value="GGTG_06570"/>
</dbReference>
<reference evidence="2" key="5">
    <citation type="submission" date="2018-04" db="UniProtKB">
        <authorList>
            <consortium name="EnsemblFungi"/>
        </authorList>
    </citation>
    <scope>IDENTIFICATION</scope>
    <source>
        <strain evidence="2">R3-111a-1</strain>
    </source>
</reference>
<reference evidence="2" key="4">
    <citation type="journal article" date="2015" name="G3 (Bethesda)">
        <title>Genome sequences of three phytopathogenic species of the Magnaporthaceae family of fungi.</title>
        <authorList>
            <person name="Okagaki L.H."/>
            <person name="Nunes C.C."/>
            <person name="Sailsbery J."/>
            <person name="Clay B."/>
            <person name="Brown D."/>
            <person name="John T."/>
            <person name="Oh Y."/>
            <person name="Young N."/>
            <person name="Fitzgerald M."/>
            <person name="Haas B.J."/>
            <person name="Zeng Q."/>
            <person name="Young S."/>
            <person name="Adiconis X."/>
            <person name="Fan L."/>
            <person name="Levin J.Z."/>
            <person name="Mitchell T.K."/>
            <person name="Okubara P.A."/>
            <person name="Farman M.L."/>
            <person name="Kohn L.M."/>
            <person name="Birren B."/>
            <person name="Ma L.-J."/>
            <person name="Dean R.A."/>
        </authorList>
    </citation>
    <scope>NUCLEOTIDE SEQUENCE</scope>
    <source>
        <strain evidence="2">R3-111a-1</strain>
    </source>
</reference>
<dbReference type="Proteomes" id="UP000006039">
    <property type="component" value="Unassembled WGS sequence"/>
</dbReference>
<proteinExistence type="predicted"/>
<accession>J3NZ70</accession>
<reference evidence="1" key="3">
    <citation type="submission" date="2010-09" db="EMBL/GenBank/DDBJ databases">
        <title>Annotation of Gaeumannomyces graminis var. tritici R3-111a-1.</title>
        <authorList>
            <consortium name="The Broad Institute Genome Sequencing Platform"/>
            <person name="Ma L.-J."/>
            <person name="Dead R."/>
            <person name="Young S.K."/>
            <person name="Zeng Q."/>
            <person name="Gargeya S."/>
            <person name="Fitzgerald M."/>
            <person name="Haas B."/>
            <person name="Abouelleil A."/>
            <person name="Alvarado L."/>
            <person name="Arachchi H.M."/>
            <person name="Berlin A."/>
            <person name="Brown A."/>
            <person name="Chapman S.B."/>
            <person name="Chen Z."/>
            <person name="Dunbar C."/>
            <person name="Freedman E."/>
            <person name="Gearin G."/>
            <person name="Gellesch M."/>
            <person name="Goldberg J."/>
            <person name="Griggs A."/>
            <person name="Gujja S."/>
            <person name="Heiman D."/>
            <person name="Howarth C."/>
            <person name="Larson L."/>
            <person name="Lui A."/>
            <person name="MacDonald P.J.P."/>
            <person name="Mehta T."/>
            <person name="Montmayeur A."/>
            <person name="Murphy C."/>
            <person name="Neiman D."/>
            <person name="Pearson M."/>
            <person name="Priest M."/>
            <person name="Roberts A."/>
            <person name="Saif S."/>
            <person name="Shea T."/>
            <person name="Shenoy N."/>
            <person name="Sisk P."/>
            <person name="Stolte C."/>
            <person name="Sykes S."/>
            <person name="Yandava C."/>
            <person name="Wortman J."/>
            <person name="Nusbaum C."/>
            <person name="Birren B."/>
        </authorList>
    </citation>
    <scope>NUCLEOTIDE SEQUENCE</scope>
    <source>
        <strain evidence="1">R3-111a-1</strain>
    </source>
</reference>
<name>J3NZ70_GAET3</name>
<dbReference type="VEuPathDB" id="FungiDB:GGTG_06570"/>
<dbReference type="RefSeq" id="XP_009222653.1">
    <property type="nucleotide sequence ID" value="XM_009224389.1"/>
</dbReference>
<reference evidence="1" key="2">
    <citation type="submission" date="2010-07" db="EMBL/GenBank/DDBJ databases">
        <authorList>
            <consortium name="The Broad Institute Genome Sequencing Platform"/>
            <consortium name="Broad Institute Genome Sequencing Center for Infectious Disease"/>
            <person name="Ma L.-J."/>
            <person name="Dead R."/>
            <person name="Young S."/>
            <person name="Zeng Q."/>
            <person name="Koehrsen M."/>
            <person name="Alvarado L."/>
            <person name="Berlin A."/>
            <person name="Chapman S.B."/>
            <person name="Chen Z."/>
            <person name="Freedman E."/>
            <person name="Gellesch M."/>
            <person name="Goldberg J."/>
            <person name="Griggs A."/>
            <person name="Gujja S."/>
            <person name="Heilman E.R."/>
            <person name="Heiman D."/>
            <person name="Hepburn T."/>
            <person name="Howarth C."/>
            <person name="Jen D."/>
            <person name="Larson L."/>
            <person name="Mehta T."/>
            <person name="Neiman D."/>
            <person name="Pearson M."/>
            <person name="Roberts A."/>
            <person name="Saif S."/>
            <person name="Shea T."/>
            <person name="Shenoy N."/>
            <person name="Sisk P."/>
            <person name="Stolte C."/>
            <person name="Sykes S."/>
            <person name="Walk T."/>
            <person name="White J."/>
            <person name="Yandava C."/>
            <person name="Haas B."/>
            <person name="Nusbaum C."/>
            <person name="Birren B."/>
        </authorList>
    </citation>
    <scope>NUCLEOTIDE SEQUENCE</scope>
    <source>
        <strain evidence="1">R3-111a-1</strain>
    </source>
</reference>
<reference evidence="3" key="1">
    <citation type="submission" date="2010-07" db="EMBL/GenBank/DDBJ databases">
        <title>The genome sequence of Gaeumannomyces graminis var. tritici strain R3-111a-1.</title>
        <authorList>
            <consortium name="The Broad Institute Genome Sequencing Platform"/>
            <person name="Ma L.-J."/>
            <person name="Dead R."/>
            <person name="Young S."/>
            <person name="Zeng Q."/>
            <person name="Koehrsen M."/>
            <person name="Alvarado L."/>
            <person name="Berlin A."/>
            <person name="Chapman S.B."/>
            <person name="Chen Z."/>
            <person name="Freedman E."/>
            <person name="Gellesch M."/>
            <person name="Goldberg J."/>
            <person name="Griggs A."/>
            <person name="Gujja S."/>
            <person name="Heilman E.R."/>
            <person name="Heiman D."/>
            <person name="Hepburn T."/>
            <person name="Howarth C."/>
            <person name="Jen D."/>
            <person name="Larson L."/>
            <person name="Mehta T."/>
            <person name="Neiman D."/>
            <person name="Pearson M."/>
            <person name="Roberts A."/>
            <person name="Saif S."/>
            <person name="Shea T."/>
            <person name="Shenoy N."/>
            <person name="Sisk P."/>
            <person name="Stolte C."/>
            <person name="Sykes S."/>
            <person name="Walk T."/>
            <person name="White J."/>
            <person name="Yandava C."/>
            <person name="Haas B."/>
            <person name="Nusbaum C."/>
            <person name="Birren B."/>
        </authorList>
    </citation>
    <scope>NUCLEOTIDE SEQUENCE [LARGE SCALE GENOMIC DNA]</scope>
    <source>
        <strain evidence="3">R3-111a-1</strain>
    </source>
</reference>
<dbReference type="HOGENOM" id="CLU_3087360_0_0_1"/>
<evidence type="ECO:0000313" key="3">
    <source>
        <dbReference type="Proteomes" id="UP000006039"/>
    </source>
</evidence>
<dbReference type="AlphaFoldDB" id="J3NZ70"/>
<organism evidence="1">
    <name type="scientific">Gaeumannomyces tritici (strain R3-111a-1)</name>
    <name type="common">Wheat and barley take-all root rot fungus</name>
    <name type="synonym">Gaeumannomyces graminis var. tritici</name>
    <dbReference type="NCBI Taxonomy" id="644352"/>
    <lineage>
        <taxon>Eukaryota</taxon>
        <taxon>Fungi</taxon>
        <taxon>Dikarya</taxon>
        <taxon>Ascomycota</taxon>
        <taxon>Pezizomycotina</taxon>
        <taxon>Sordariomycetes</taxon>
        <taxon>Sordariomycetidae</taxon>
        <taxon>Magnaporthales</taxon>
        <taxon>Magnaporthaceae</taxon>
        <taxon>Gaeumannomyces</taxon>
    </lineage>
</organism>
<evidence type="ECO:0000313" key="1">
    <source>
        <dbReference type="EMBL" id="EJT76653.1"/>
    </source>
</evidence>
<protein>
    <submittedName>
        <fullName evidence="1 2">Uncharacterized protein</fullName>
    </submittedName>
</protein>
<dbReference type="EMBL" id="GL385397">
    <property type="protein sequence ID" value="EJT76653.1"/>
    <property type="molecule type" value="Genomic_DNA"/>
</dbReference>
<keyword evidence="3" id="KW-1185">Reference proteome</keyword>
<gene>
    <name evidence="2" type="primary">20347028</name>
    <name evidence="1" type="ORF">GGTG_06570</name>
</gene>
<sequence length="52" mass="5494">MPKNDPQGSAERNPFENQIDVIEQVWRATKPVSNVSGAFAPAVAYVAAGHGA</sequence>
<evidence type="ECO:0000313" key="2">
    <source>
        <dbReference type="EnsemblFungi" id="EJT76653"/>
    </source>
</evidence>